<dbReference type="PANTHER" id="PTHR30386">
    <property type="entry name" value="MEMBRANE FUSION SUBUNIT OF EMRAB-TOLC MULTIDRUG EFFLUX PUMP"/>
    <property type="match status" value="1"/>
</dbReference>
<keyword evidence="14" id="KW-1185">Reference proteome</keyword>
<reference evidence="14" key="2">
    <citation type="journal article" date="2016" name="Environ. Microbiol. Rep.">
        <title>Analysis of defence systems and a conjugative IncP-1 plasmid in the marine polyaromatic hydrocarbons-degrading bacterium Cycloclasticus sp. 78-ME.</title>
        <authorList>
            <person name="Yakimov M.M."/>
            <person name="Crisafi F."/>
            <person name="Messina E."/>
            <person name="Smedile F."/>
            <person name="Lopatina A."/>
            <person name="Denaro R."/>
            <person name="Pieper D.H."/>
            <person name="Golyshin P.N."/>
            <person name="Giuliano L."/>
        </authorList>
    </citation>
    <scope>NUCLEOTIDE SEQUENCE [LARGE SCALE GENOMIC DNA]</scope>
    <source>
        <strain evidence="14">78-ME</strain>
    </source>
</reference>
<dbReference type="InterPro" id="IPR050739">
    <property type="entry name" value="MFP"/>
</dbReference>
<feature type="domain" description="AprE-like long alpha-helical hairpin" evidence="11">
    <location>
        <begin position="114"/>
        <end position="253"/>
    </location>
</feature>
<keyword evidence="10" id="KW-0175">Coiled coil</keyword>
<evidence type="ECO:0000256" key="7">
    <source>
        <dbReference type="ARBA" id="ARBA00022989"/>
    </source>
</evidence>
<dbReference type="GO" id="GO:0005886">
    <property type="term" value="C:plasma membrane"/>
    <property type="evidence" value="ECO:0007669"/>
    <property type="project" value="UniProtKB-SubCell"/>
</dbReference>
<keyword evidence="8 9" id="KW-0472">Membrane</keyword>
<dbReference type="Gene3D" id="2.40.50.100">
    <property type="match status" value="1"/>
</dbReference>
<evidence type="ECO:0000256" key="2">
    <source>
        <dbReference type="ARBA" id="ARBA00009477"/>
    </source>
</evidence>
<feature type="transmembrane region" description="Helical" evidence="9">
    <location>
        <begin position="39"/>
        <end position="57"/>
    </location>
</feature>
<dbReference type="Pfam" id="PF26002">
    <property type="entry name" value="Beta-barrel_AprE"/>
    <property type="match status" value="1"/>
</dbReference>
<dbReference type="GO" id="GO:0009306">
    <property type="term" value="P:protein secretion"/>
    <property type="evidence" value="ECO:0007669"/>
    <property type="project" value="InterPro"/>
</dbReference>
<dbReference type="eggNOG" id="COG0845">
    <property type="taxonomic scope" value="Bacteria"/>
</dbReference>
<evidence type="ECO:0000256" key="10">
    <source>
        <dbReference type="SAM" id="Coils"/>
    </source>
</evidence>
<dbReference type="RefSeq" id="WP_020931973.1">
    <property type="nucleotide sequence ID" value="NC_021917.1"/>
</dbReference>
<evidence type="ECO:0000256" key="3">
    <source>
        <dbReference type="ARBA" id="ARBA00022448"/>
    </source>
</evidence>
<evidence type="ECO:0000256" key="6">
    <source>
        <dbReference type="ARBA" id="ARBA00022692"/>
    </source>
</evidence>
<comment type="similarity">
    <text evidence="2 9">Belongs to the membrane fusion protein (MFP) (TC 8.A.1) family.</text>
</comment>
<keyword evidence="5 9" id="KW-0997">Cell inner membrane</keyword>
<dbReference type="Proteomes" id="UP000015380">
    <property type="component" value="Chromosome"/>
</dbReference>
<dbReference type="HOGENOM" id="CLU_023976_8_0_6"/>
<keyword evidence="3 9" id="KW-0813">Transport</keyword>
<dbReference type="InterPro" id="IPR058982">
    <property type="entry name" value="Beta-barrel_AprE"/>
</dbReference>
<comment type="subcellular location">
    <subcellularLocation>
        <location evidence="1 9">Cell inner membrane</location>
        <topology evidence="1 9">Single-pass membrane protein</topology>
    </subcellularLocation>
</comment>
<dbReference type="InterPro" id="IPR010129">
    <property type="entry name" value="T1SS_HlyD"/>
</dbReference>
<dbReference type="AlphaFoldDB" id="S5TUN7"/>
<gene>
    <name evidence="13" type="ORF">CYCME_0398</name>
</gene>
<dbReference type="InterPro" id="IPR006144">
    <property type="entry name" value="Secretion_HlyD_CS"/>
</dbReference>
<dbReference type="PATRIC" id="fig|1198232.3.peg.404"/>
<sequence length="423" mass="47216">MFNKASDIKKKYKQHAENQAYVTDVNAASLYGASIQSHLILWVSFSFIIIALIWANFAELDEVTRGLGKTTPSSQIQIIQNLEGGILAEILVREGETVEKGQALLQLDAVRFASSLNETKLKYHELLAATARLTAEVNNTDLIIPADVLENAPDIAKNAVQLFKSRRNELNATTQTIKEQINQYSRGYALLQEELEMSAPLVNEGAMSKVELLQIKREANNIRGQLTEAKNKLHETKVRFQTKALEELNQTKAELDRTSESTFALEDRVTRTRVVSPVNGVIKQLKVTTIGGVIQPGMDLVEIVPLDDQLLIEAQIRPADIAFLHPGQKAMVKLTAYDFSIYGGLEAELEHISADSITNEEDGENYYIIRLRTKKNYLEKNGVKLSIIAGMTADVDILTGKKTVLDYLLKPILKAKERALKER</sequence>
<evidence type="ECO:0000256" key="5">
    <source>
        <dbReference type="ARBA" id="ARBA00022519"/>
    </source>
</evidence>
<dbReference type="NCBIfam" id="TIGR01843">
    <property type="entry name" value="type_I_hlyD"/>
    <property type="match status" value="1"/>
</dbReference>
<organism evidence="13 14">
    <name type="scientific">Cycloclasticus zancles 78-ME</name>
    <dbReference type="NCBI Taxonomy" id="1198232"/>
    <lineage>
        <taxon>Bacteria</taxon>
        <taxon>Pseudomonadati</taxon>
        <taxon>Pseudomonadota</taxon>
        <taxon>Gammaproteobacteria</taxon>
        <taxon>Thiotrichales</taxon>
        <taxon>Piscirickettsiaceae</taxon>
        <taxon>Cycloclasticus</taxon>
    </lineage>
</organism>
<evidence type="ECO:0000313" key="13">
    <source>
        <dbReference type="EMBL" id="AGS38740.1"/>
    </source>
</evidence>
<reference evidence="13 14" key="1">
    <citation type="submission" date="2013-05" db="EMBL/GenBank/DDBJ databases">
        <title>Between feast and famine: a lifestyle of most important marine PAH-degrading bacterium Cycloclasticus sp. 7ME.</title>
        <authorList>
            <person name="Yakimov M.M."/>
            <person name="Messina E."/>
            <person name="Genovese M."/>
            <person name="Denaro R."/>
            <person name="Crisafi F."/>
            <person name="Russo D."/>
            <person name="Cappello S."/>
            <person name="Santisi S."/>
            <person name="Smedile F."/>
            <person name="Golyshina O.V."/>
            <person name="Tran H."/>
            <person name="Pieper D.H."/>
            <person name="Golyshin P.N."/>
            <person name="Giuliano L."/>
        </authorList>
    </citation>
    <scope>NUCLEOTIDE SEQUENCE [LARGE SCALE GENOMIC DNA]</scope>
    <source>
        <strain evidence="13 14">78-ME</strain>
    </source>
</reference>
<dbReference type="InterPro" id="IPR058781">
    <property type="entry name" value="HH_AprE-like"/>
</dbReference>
<dbReference type="PRINTS" id="PR01490">
    <property type="entry name" value="RTXTOXIND"/>
</dbReference>
<name>S5TUN7_9GAMM</name>
<evidence type="ECO:0000259" key="11">
    <source>
        <dbReference type="Pfam" id="PF25994"/>
    </source>
</evidence>
<dbReference type="PROSITE" id="PS00543">
    <property type="entry name" value="HLYD_FAMILY"/>
    <property type="match status" value="1"/>
</dbReference>
<keyword evidence="7 9" id="KW-1133">Transmembrane helix</keyword>
<protein>
    <recommendedName>
        <fullName evidence="9">Membrane fusion protein (MFP) family protein</fullName>
    </recommendedName>
</protein>
<feature type="domain" description="AprE-like beta-barrel" evidence="12">
    <location>
        <begin position="310"/>
        <end position="400"/>
    </location>
</feature>
<dbReference type="Pfam" id="PF25994">
    <property type="entry name" value="HH_AprE"/>
    <property type="match status" value="1"/>
</dbReference>
<dbReference type="PANTHER" id="PTHR30386:SF26">
    <property type="entry name" value="TRANSPORT PROTEIN COMB"/>
    <property type="match status" value="1"/>
</dbReference>
<dbReference type="EMBL" id="CP005996">
    <property type="protein sequence ID" value="AGS38740.1"/>
    <property type="molecule type" value="Genomic_DNA"/>
</dbReference>
<keyword evidence="4 9" id="KW-1003">Cell membrane</keyword>
<feature type="coiled-coil region" evidence="10">
    <location>
        <begin position="212"/>
        <end position="258"/>
    </location>
</feature>
<evidence type="ECO:0000256" key="8">
    <source>
        <dbReference type="ARBA" id="ARBA00023136"/>
    </source>
</evidence>
<evidence type="ECO:0000313" key="14">
    <source>
        <dbReference type="Proteomes" id="UP000015380"/>
    </source>
</evidence>
<evidence type="ECO:0000259" key="12">
    <source>
        <dbReference type="Pfam" id="PF26002"/>
    </source>
</evidence>
<proteinExistence type="inferred from homology"/>
<evidence type="ECO:0000256" key="1">
    <source>
        <dbReference type="ARBA" id="ARBA00004377"/>
    </source>
</evidence>
<dbReference type="KEGG" id="cza:CYCME_0398"/>
<accession>S5TUN7</accession>
<keyword evidence="6 9" id="KW-0812">Transmembrane</keyword>
<dbReference type="Gene3D" id="2.40.30.170">
    <property type="match status" value="1"/>
</dbReference>
<evidence type="ECO:0000256" key="9">
    <source>
        <dbReference type="RuleBase" id="RU365093"/>
    </source>
</evidence>
<evidence type="ECO:0000256" key="4">
    <source>
        <dbReference type="ARBA" id="ARBA00022475"/>
    </source>
</evidence>